<dbReference type="Proteomes" id="UP001153954">
    <property type="component" value="Unassembled WGS sequence"/>
</dbReference>
<accession>A0AAU9TQM4</accession>
<dbReference type="AlphaFoldDB" id="A0AAU9TQM4"/>
<evidence type="ECO:0000256" key="1">
    <source>
        <dbReference type="SAM" id="Phobius"/>
    </source>
</evidence>
<organism evidence="2 3">
    <name type="scientific">Euphydryas editha</name>
    <name type="common">Edith's checkerspot</name>
    <dbReference type="NCBI Taxonomy" id="104508"/>
    <lineage>
        <taxon>Eukaryota</taxon>
        <taxon>Metazoa</taxon>
        <taxon>Ecdysozoa</taxon>
        <taxon>Arthropoda</taxon>
        <taxon>Hexapoda</taxon>
        <taxon>Insecta</taxon>
        <taxon>Pterygota</taxon>
        <taxon>Neoptera</taxon>
        <taxon>Endopterygota</taxon>
        <taxon>Lepidoptera</taxon>
        <taxon>Glossata</taxon>
        <taxon>Ditrysia</taxon>
        <taxon>Papilionoidea</taxon>
        <taxon>Nymphalidae</taxon>
        <taxon>Nymphalinae</taxon>
        <taxon>Euphydryas</taxon>
    </lineage>
</organism>
<keyword evidence="3" id="KW-1185">Reference proteome</keyword>
<proteinExistence type="predicted"/>
<keyword evidence="1" id="KW-1133">Transmembrane helix</keyword>
<keyword evidence="1" id="KW-0812">Transmembrane</keyword>
<sequence length="182" mass="20644">MVKGSKYLPIATPCQQLSANNQYMRTENNVVPYVTTTCTEQLMQFQNNLSHCTRYTHIIEREEYKVTPIIQLPEIDYRNTSIFPPIDIKGINLDDVKHLSTVLKTKSVSESESEIEPIIKINSVNVGTIVVYLIVIILFLTFICKKFKIKLFTIARNPQEQNSSDGFELEGGGVMLAQGVRT</sequence>
<reference evidence="2" key="1">
    <citation type="submission" date="2022-03" db="EMBL/GenBank/DDBJ databases">
        <authorList>
            <person name="Tunstrom K."/>
        </authorList>
    </citation>
    <scope>NUCLEOTIDE SEQUENCE</scope>
</reference>
<evidence type="ECO:0000313" key="2">
    <source>
        <dbReference type="EMBL" id="CAH2089033.1"/>
    </source>
</evidence>
<name>A0AAU9TQM4_EUPED</name>
<feature type="transmembrane region" description="Helical" evidence="1">
    <location>
        <begin position="124"/>
        <end position="144"/>
    </location>
</feature>
<keyword evidence="1" id="KW-0472">Membrane</keyword>
<evidence type="ECO:0000313" key="3">
    <source>
        <dbReference type="Proteomes" id="UP001153954"/>
    </source>
</evidence>
<dbReference type="EMBL" id="CAKOGL010000007">
    <property type="protein sequence ID" value="CAH2089033.1"/>
    <property type="molecule type" value="Genomic_DNA"/>
</dbReference>
<gene>
    <name evidence="2" type="ORF">EEDITHA_LOCUS5129</name>
</gene>
<comment type="caution">
    <text evidence="2">The sequence shown here is derived from an EMBL/GenBank/DDBJ whole genome shotgun (WGS) entry which is preliminary data.</text>
</comment>
<protein>
    <submittedName>
        <fullName evidence="2">Uncharacterized protein</fullName>
    </submittedName>
</protein>